<dbReference type="Proteomes" id="UP000694892">
    <property type="component" value="Chromosome 3S"/>
</dbReference>
<protein>
    <submittedName>
        <fullName evidence="1">Uncharacterized protein</fullName>
    </submittedName>
</protein>
<name>A0A974HQY7_XENLA</name>
<dbReference type="EMBL" id="CM004471">
    <property type="protein sequence ID" value="OCT86688.1"/>
    <property type="molecule type" value="Genomic_DNA"/>
</dbReference>
<reference evidence="2" key="1">
    <citation type="journal article" date="2016" name="Nature">
        <title>Genome evolution in the allotetraploid frog Xenopus laevis.</title>
        <authorList>
            <person name="Session A.M."/>
            <person name="Uno Y."/>
            <person name="Kwon T."/>
            <person name="Chapman J.A."/>
            <person name="Toyoda A."/>
            <person name="Takahashi S."/>
            <person name="Fukui A."/>
            <person name="Hikosaka A."/>
            <person name="Suzuki A."/>
            <person name="Kondo M."/>
            <person name="van Heeringen S.J."/>
            <person name="Quigley I."/>
            <person name="Heinz S."/>
            <person name="Ogino H."/>
            <person name="Ochi H."/>
            <person name="Hellsten U."/>
            <person name="Lyons J.B."/>
            <person name="Simakov O."/>
            <person name="Putnam N."/>
            <person name="Stites J."/>
            <person name="Kuroki Y."/>
            <person name="Tanaka T."/>
            <person name="Michiue T."/>
            <person name="Watanabe M."/>
            <person name="Bogdanovic O."/>
            <person name="Lister R."/>
            <person name="Georgiou G."/>
            <person name="Paranjpe S.S."/>
            <person name="van Kruijsbergen I."/>
            <person name="Shu S."/>
            <person name="Carlson J."/>
            <person name="Kinoshita T."/>
            <person name="Ohta Y."/>
            <person name="Mawaribuchi S."/>
            <person name="Jenkins J."/>
            <person name="Grimwood J."/>
            <person name="Schmutz J."/>
            <person name="Mitros T."/>
            <person name="Mozaffari S.V."/>
            <person name="Suzuki Y."/>
            <person name="Haramoto Y."/>
            <person name="Yamamoto T.S."/>
            <person name="Takagi C."/>
            <person name="Heald R."/>
            <person name="Miller K."/>
            <person name="Haudenschild C."/>
            <person name="Kitzman J."/>
            <person name="Nakayama T."/>
            <person name="Izutsu Y."/>
            <person name="Robert J."/>
            <person name="Fortriede J."/>
            <person name="Burns K."/>
            <person name="Lotay V."/>
            <person name="Karimi K."/>
            <person name="Yasuoka Y."/>
            <person name="Dichmann D.S."/>
            <person name="Flajnik M.F."/>
            <person name="Houston D.W."/>
            <person name="Shendure J."/>
            <person name="DuPasquier L."/>
            <person name="Vize P.D."/>
            <person name="Zorn A.M."/>
            <person name="Ito M."/>
            <person name="Marcotte E.M."/>
            <person name="Wallingford J.B."/>
            <person name="Ito Y."/>
            <person name="Asashima M."/>
            <person name="Ueno N."/>
            <person name="Matsuda Y."/>
            <person name="Veenstra G.J."/>
            <person name="Fujiyama A."/>
            <person name="Harland R.M."/>
            <person name="Taira M."/>
            <person name="Rokhsar D.S."/>
        </authorList>
    </citation>
    <scope>NUCLEOTIDE SEQUENCE [LARGE SCALE GENOMIC DNA]</scope>
    <source>
        <strain evidence="2">J</strain>
    </source>
</reference>
<dbReference type="AlphaFoldDB" id="A0A974HQY7"/>
<gene>
    <name evidence="1" type="ORF">XELAEV_18020376mg</name>
</gene>
<accession>A0A974HQY7</accession>
<proteinExistence type="predicted"/>
<sequence>MQYSWADFRIFYILLQSEFVSIFSATNSNQVFYAYLSSHFPKNMLWGKKKKIFTIDLDFSIRFSLFFQNFHLKTSGYWMKPNAHQKIIGTSPSKTNLQVFFF</sequence>
<evidence type="ECO:0000313" key="1">
    <source>
        <dbReference type="EMBL" id="OCT86688.1"/>
    </source>
</evidence>
<evidence type="ECO:0000313" key="2">
    <source>
        <dbReference type="Proteomes" id="UP000694892"/>
    </source>
</evidence>
<organism evidence="1 2">
    <name type="scientific">Xenopus laevis</name>
    <name type="common">African clawed frog</name>
    <dbReference type="NCBI Taxonomy" id="8355"/>
    <lineage>
        <taxon>Eukaryota</taxon>
        <taxon>Metazoa</taxon>
        <taxon>Chordata</taxon>
        <taxon>Craniata</taxon>
        <taxon>Vertebrata</taxon>
        <taxon>Euteleostomi</taxon>
        <taxon>Amphibia</taxon>
        <taxon>Batrachia</taxon>
        <taxon>Anura</taxon>
        <taxon>Pipoidea</taxon>
        <taxon>Pipidae</taxon>
        <taxon>Xenopodinae</taxon>
        <taxon>Xenopus</taxon>
        <taxon>Xenopus</taxon>
    </lineage>
</organism>